<dbReference type="CDD" id="cd04433">
    <property type="entry name" value="AFD_class_I"/>
    <property type="match status" value="1"/>
</dbReference>
<reference evidence="6 7" key="1">
    <citation type="submission" date="2020-08" db="EMBL/GenBank/DDBJ databases">
        <title>Genomic Encyclopedia of Type Strains, Phase IV (KMG-IV): sequencing the most valuable type-strain genomes for metagenomic binning, comparative biology and taxonomic classification.</title>
        <authorList>
            <person name="Goeker M."/>
        </authorList>
    </citation>
    <scope>NUCLEOTIDE SEQUENCE [LARGE SCALE GENOMIC DNA]</scope>
    <source>
        <strain evidence="6 7">DSM 29781</strain>
    </source>
</reference>
<sequence>MTAHDRPDTLSALLAARASTNAVALFDRERAVSYPDLLDESARLAAALRAMGVQRGDRVAIWLPNLAAWLACFFACARLGAIGLAVNTRFRSAELADILLRSGARVLVTWPGFDRTDFAGVLAGCPPASLAALECVVAYDEGEAAALPGLPERIAVRRYAGLLEQPPLAGDDAAPDAGCAIFTTSGTTKAPKFVLHDQRTLVAHAFDVVHGFGIDAQSTMLLAPPLCGVFGVSNALAMIAAGRPFAMMPAWDAAAAARAIDAHGATHMNATDDAIAQLLAQNDRTPAFPTLRFVGFAAFNPALGDIVEQADARGLRVLGLYGISEIQALFARNRDGDPLQLRRNGGGFTVSPLAQVRARDPETGRVLAHGEDGELEFLAPSSRMVCYFGNPEATREAILEDGWYRSGDLGHTCADGRFVFRARMGDSLRLGGFLVSPQEIEECVQQAPGILDCQVVGATLDGAPRPVAFVRLQAGAALDEAAVVAHVGARLARFKVPARVFAVEAFPVTEGSNGTKIQKTRLREMAQALLGG</sequence>
<dbReference type="InterPro" id="IPR042099">
    <property type="entry name" value="ANL_N_sf"/>
</dbReference>
<dbReference type="Proteomes" id="UP000532440">
    <property type="component" value="Unassembled WGS sequence"/>
</dbReference>
<evidence type="ECO:0000259" key="5">
    <source>
        <dbReference type="Pfam" id="PF13193"/>
    </source>
</evidence>
<dbReference type="EMBL" id="JACHGB010000003">
    <property type="protein sequence ID" value="MBB5271422.1"/>
    <property type="molecule type" value="Genomic_DNA"/>
</dbReference>
<dbReference type="Gene3D" id="3.40.50.12780">
    <property type="entry name" value="N-terminal domain of ligase-like"/>
    <property type="match status" value="1"/>
</dbReference>
<evidence type="ECO:0000256" key="2">
    <source>
        <dbReference type="ARBA" id="ARBA00022598"/>
    </source>
</evidence>
<evidence type="ECO:0000313" key="6">
    <source>
        <dbReference type="EMBL" id="MBB5271422.1"/>
    </source>
</evidence>
<dbReference type="PANTHER" id="PTHR43201">
    <property type="entry name" value="ACYL-COA SYNTHETASE"/>
    <property type="match status" value="1"/>
</dbReference>
<protein>
    <submittedName>
        <fullName evidence="6">Fatty-acyl-CoA synthase</fullName>
        <ecNumber evidence="6">6.2.1.-</ecNumber>
    </submittedName>
</protein>
<keyword evidence="7" id="KW-1185">Reference proteome</keyword>
<gene>
    <name evidence="6" type="ORF">HNQ70_001432</name>
</gene>
<accession>A0A7W8M899</accession>
<feature type="domain" description="AMP-binding enzyme C-terminal" evidence="5">
    <location>
        <begin position="439"/>
        <end position="509"/>
    </location>
</feature>
<keyword evidence="3" id="KW-0812">Transmembrane</keyword>
<dbReference type="InterPro" id="IPR045851">
    <property type="entry name" value="AMP-bd_C_sf"/>
</dbReference>
<evidence type="ECO:0000259" key="4">
    <source>
        <dbReference type="Pfam" id="PF00501"/>
    </source>
</evidence>
<keyword evidence="3" id="KW-1133">Transmembrane helix</keyword>
<dbReference type="SUPFAM" id="SSF56801">
    <property type="entry name" value="Acetyl-CoA synthetase-like"/>
    <property type="match status" value="1"/>
</dbReference>
<feature type="domain" description="AMP-dependent synthetase/ligase" evidence="4">
    <location>
        <begin position="16"/>
        <end position="376"/>
    </location>
</feature>
<feature type="transmembrane region" description="Helical" evidence="3">
    <location>
        <begin position="66"/>
        <end position="86"/>
    </location>
</feature>
<dbReference type="Gene3D" id="3.30.300.30">
    <property type="match status" value="1"/>
</dbReference>
<proteinExistence type="inferred from homology"/>
<evidence type="ECO:0000256" key="3">
    <source>
        <dbReference type="SAM" id="Phobius"/>
    </source>
</evidence>
<keyword evidence="3" id="KW-0472">Membrane</keyword>
<comment type="caution">
    <text evidence="6">The sequence shown here is derived from an EMBL/GenBank/DDBJ whole genome shotgun (WGS) entry which is preliminary data.</text>
</comment>
<dbReference type="GO" id="GO:0006631">
    <property type="term" value="P:fatty acid metabolic process"/>
    <property type="evidence" value="ECO:0007669"/>
    <property type="project" value="TreeGrafter"/>
</dbReference>
<dbReference type="PANTHER" id="PTHR43201:SF5">
    <property type="entry name" value="MEDIUM-CHAIN ACYL-COA LIGASE ACSF2, MITOCHONDRIAL"/>
    <property type="match status" value="1"/>
</dbReference>
<evidence type="ECO:0000256" key="1">
    <source>
        <dbReference type="ARBA" id="ARBA00006432"/>
    </source>
</evidence>
<name>A0A7W8M899_9BURK</name>
<dbReference type="Pfam" id="PF00501">
    <property type="entry name" value="AMP-binding"/>
    <property type="match status" value="1"/>
</dbReference>
<dbReference type="GO" id="GO:0031956">
    <property type="term" value="F:medium-chain fatty acid-CoA ligase activity"/>
    <property type="evidence" value="ECO:0007669"/>
    <property type="project" value="TreeGrafter"/>
</dbReference>
<dbReference type="AlphaFoldDB" id="A0A7W8M899"/>
<comment type="similarity">
    <text evidence="1">Belongs to the ATP-dependent AMP-binding enzyme family.</text>
</comment>
<dbReference type="InterPro" id="IPR025110">
    <property type="entry name" value="AMP-bd_C"/>
</dbReference>
<dbReference type="InterPro" id="IPR000873">
    <property type="entry name" value="AMP-dep_synth/lig_dom"/>
</dbReference>
<dbReference type="EC" id="6.2.1.-" evidence="6"/>
<organism evidence="6 7">
    <name type="scientific">Quisquiliibacterium transsilvanicum</name>
    <dbReference type="NCBI Taxonomy" id="1549638"/>
    <lineage>
        <taxon>Bacteria</taxon>
        <taxon>Pseudomonadati</taxon>
        <taxon>Pseudomonadota</taxon>
        <taxon>Betaproteobacteria</taxon>
        <taxon>Burkholderiales</taxon>
        <taxon>Burkholderiaceae</taxon>
        <taxon>Quisquiliibacterium</taxon>
    </lineage>
</organism>
<dbReference type="RefSeq" id="WP_183965784.1">
    <property type="nucleotide sequence ID" value="NZ_BAABEW010000001.1"/>
</dbReference>
<dbReference type="Pfam" id="PF13193">
    <property type="entry name" value="AMP-binding_C"/>
    <property type="match status" value="1"/>
</dbReference>
<keyword evidence="2 6" id="KW-0436">Ligase</keyword>
<evidence type="ECO:0000313" key="7">
    <source>
        <dbReference type="Proteomes" id="UP000532440"/>
    </source>
</evidence>